<dbReference type="EMBL" id="JACIEZ010000005">
    <property type="protein sequence ID" value="MBB4065723.1"/>
    <property type="molecule type" value="Genomic_DNA"/>
</dbReference>
<gene>
    <name evidence="2" type="ORF">GGR23_002930</name>
</gene>
<comment type="caution">
    <text evidence="2">The sequence shown here is derived from an EMBL/GenBank/DDBJ whole genome shotgun (WGS) entry which is preliminary data.</text>
</comment>
<sequence>MHFGLGRLRLSPSDFWAMSPRELCAAAGPAREAAGPDRPALDALMARFPDRRGAGETDPIRRPRNDR</sequence>
<protein>
    <submittedName>
        <fullName evidence="2">Putative phage protein (TIGR02216 family)</fullName>
    </submittedName>
</protein>
<evidence type="ECO:0000313" key="3">
    <source>
        <dbReference type="Proteomes" id="UP000528286"/>
    </source>
</evidence>
<keyword evidence="3" id="KW-1185">Reference proteome</keyword>
<dbReference type="Pfam" id="PF09550">
    <property type="entry name" value="Phage_TAC_6"/>
    <property type="match status" value="1"/>
</dbReference>
<dbReference type="Proteomes" id="UP000528286">
    <property type="component" value="Unassembled WGS sequence"/>
</dbReference>
<proteinExistence type="predicted"/>
<reference evidence="2 3" key="1">
    <citation type="submission" date="2020-08" db="EMBL/GenBank/DDBJ databases">
        <title>Genomic Encyclopedia of Type Strains, Phase IV (KMG-IV): sequencing the most valuable type-strain genomes for metagenomic binning, comparative biology and taxonomic classification.</title>
        <authorList>
            <person name="Goeker M."/>
        </authorList>
    </citation>
    <scope>NUCLEOTIDE SEQUENCE [LARGE SCALE GENOMIC DNA]</scope>
    <source>
        <strain evidence="2 3">DSM 29853</strain>
    </source>
</reference>
<feature type="region of interest" description="Disordered" evidence="1">
    <location>
        <begin position="48"/>
        <end position="67"/>
    </location>
</feature>
<dbReference type="InterPro" id="IPR019056">
    <property type="entry name" value="Phage_TAC_6"/>
</dbReference>
<organism evidence="2 3">
    <name type="scientific">Gellertiella hungarica</name>
    <dbReference type="NCBI Taxonomy" id="1572859"/>
    <lineage>
        <taxon>Bacteria</taxon>
        <taxon>Pseudomonadati</taxon>
        <taxon>Pseudomonadota</taxon>
        <taxon>Alphaproteobacteria</taxon>
        <taxon>Hyphomicrobiales</taxon>
        <taxon>Rhizobiaceae</taxon>
        <taxon>Gellertiella</taxon>
    </lineage>
</organism>
<name>A0A7W6NLA6_9HYPH</name>
<dbReference type="InterPro" id="IPR011739">
    <property type="entry name" value="GTA_rcc01693"/>
</dbReference>
<accession>A0A7W6NLA6</accession>
<evidence type="ECO:0000256" key="1">
    <source>
        <dbReference type="SAM" id="MobiDB-lite"/>
    </source>
</evidence>
<evidence type="ECO:0000313" key="2">
    <source>
        <dbReference type="EMBL" id="MBB4065723.1"/>
    </source>
</evidence>
<dbReference type="AlphaFoldDB" id="A0A7W6NLA6"/>
<dbReference type="NCBIfam" id="TIGR02216">
    <property type="entry name" value="phage_TIGR02216"/>
    <property type="match status" value="1"/>
</dbReference>